<evidence type="ECO:0000313" key="3">
    <source>
        <dbReference type="EMBL" id="VAW01780.1"/>
    </source>
</evidence>
<accession>A0A3B0SBX6</accession>
<keyword evidence="1" id="KW-0378">Hydrolase</keyword>
<gene>
    <name evidence="3" type="ORF">MNBD_ACTINO01-2315</name>
</gene>
<proteinExistence type="predicted"/>
<dbReference type="CDD" id="cd07719">
    <property type="entry name" value="arylsulfatase_AtsA-like_MBL-fold"/>
    <property type="match status" value="1"/>
</dbReference>
<dbReference type="Pfam" id="PF12706">
    <property type="entry name" value="Lactamase_B_2"/>
    <property type="match status" value="1"/>
</dbReference>
<evidence type="ECO:0000256" key="1">
    <source>
        <dbReference type="ARBA" id="ARBA00022801"/>
    </source>
</evidence>
<dbReference type="InterPro" id="IPR036866">
    <property type="entry name" value="RibonucZ/Hydroxyglut_hydro"/>
</dbReference>
<sequence length="285" mass="30431">MRITTLGTGGPRPDPQRQGPATLVEAAGLNLLFDAGRGVATQLVRAGVDVVDLDAIFITHHHFDHIGGLGDLLMSMWNNGRTETLRIFGPPGTMGIIHSLFSQVYARDIEFRTAEEWALTRKLDPPKSMVDVRDIIAGHVTLHRGVEVMVGEVEHGATALDLSPDEWSAIGYRVTADGRSVTISGDAVAGRDLGLLAADTDVLVMCAYLAADEITSAYDEFLTDKVLAGVPQAVAIASEAQVGTLVLTHIRQKSSEAIETMRTQAAATFDGTVIVAHDLLTLTVP</sequence>
<dbReference type="SUPFAM" id="SSF56281">
    <property type="entry name" value="Metallo-hydrolase/oxidoreductase"/>
    <property type="match status" value="1"/>
</dbReference>
<feature type="domain" description="Metallo-beta-lactamase" evidence="2">
    <location>
        <begin position="18"/>
        <end position="230"/>
    </location>
</feature>
<evidence type="ECO:0000259" key="2">
    <source>
        <dbReference type="SMART" id="SM00849"/>
    </source>
</evidence>
<organism evidence="3">
    <name type="scientific">hydrothermal vent metagenome</name>
    <dbReference type="NCBI Taxonomy" id="652676"/>
    <lineage>
        <taxon>unclassified sequences</taxon>
        <taxon>metagenomes</taxon>
        <taxon>ecological metagenomes</taxon>
    </lineage>
</organism>
<dbReference type="InterPro" id="IPR001279">
    <property type="entry name" value="Metallo-B-lactamas"/>
</dbReference>
<dbReference type="SMART" id="SM00849">
    <property type="entry name" value="Lactamase_B"/>
    <property type="match status" value="1"/>
</dbReference>
<dbReference type="AlphaFoldDB" id="A0A3B0SBX6"/>
<dbReference type="InterPro" id="IPR044094">
    <property type="entry name" value="AtsA-like_MBL-fold"/>
</dbReference>
<reference evidence="3" key="1">
    <citation type="submission" date="2018-06" db="EMBL/GenBank/DDBJ databases">
        <authorList>
            <person name="Zhirakovskaya E."/>
        </authorList>
    </citation>
    <scope>NUCLEOTIDE SEQUENCE</scope>
</reference>
<name>A0A3B0SBX6_9ZZZZ</name>
<dbReference type="Gene3D" id="3.60.15.10">
    <property type="entry name" value="Ribonuclease Z/Hydroxyacylglutathione hydrolase-like"/>
    <property type="match status" value="1"/>
</dbReference>
<protein>
    <recommendedName>
        <fullName evidence="2">Metallo-beta-lactamase domain-containing protein</fullName>
    </recommendedName>
</protein>
<dbReference type="PANTHER" id="PTHR46018:SF2">
    <property type="entry name" value="ZINC PHOSPHODIESTERASE ELAC PROTEIN 1"/>
    <property type="match status" value="1"/>
</dbReference>
<dbReference type="EMBL" id="UOEI01000309">
    <property type="protein sequence ID" value="VAW01780.1"/>
    <property type="molecule type" value="Genomic_DNA"/>
</dbReference>
<dbReference type="PANTHER" id="PTHR46018">
    <property type="entry name" value="ZINC PHOSPHODIESTERASE ELAC PROTEIN 1"/>
    <property type="match status" value="1"/>
</dbReference>
<dbReference type="GO" id="GO:0042781">
    <property type="term" value="F:3'-tRNA processing endoribonuclease activity"/>
    <property type="evidence" value="ECO:0007669"/>
    <property type="project" value="TreeGrafter"/>
</dbReference>